<reference evidence="5" key="1">
    <citation type="submission" date="2020-05" db="UniProtKB">
        <authorList>
            <consortium name="EnsemblMetazoa"/>
        </authorList>
    </citation>
    <scope>IDENTIFICATION</scope>
    <source>
        <strain evidence="5">Aabys</strain>
    </source>
</reference>
<dbReference type="OrthoDB" id="7357196at2759"/>
<dbReference type="SUPFAM" id="SSF56436">
    <property type="entry name" value="C-type lectin-like"/>
    <property type="match status" value="1"/>
</dbReference>
<protein>
    <recommendedName>
        <fullName evidence="4">C-type lectin domain-containing protein</fullName>
    </recommendedName>
</protein>
<evidence type="ECO:0000256" key="1">
    <source>
        <dbReference type="ARBA" id="ARBA00023157"/>
    </source>
</evidence>
<dbReference type="InterPro" id="IPR050111">
    <property type="entry name" value="C-type_lectin/snaclec_domain"/>
</dbReference>
<dbReference type="InterPro" id="IPR018378">
    <property type="entry name" value="C-type_lectin_CS"/>
</dbReference>
<keyword evidence="1" id="KW-1015">Disulfide bond</keyword>
<evidence type="ECO:0000256" key="2">
    <source>
        <dbReference type="SAM" id="Coils"/>
    </source>
</evidence>
<accession>A0A1I8N8P0</accession>
<dbReference type="SMART" id="SM00034">
    <property type="entry name" value="CLECT"/>
    <property type="match status" value="1"/>
</dbReference>
<proteinExistence type="predicted"/>
<evidence type="ECO:0000313" key="5">
    <source>
        <dbReference type="EnsemblMetazoa" id="MDOA012723-PA"/>
    </source>
</evidence>
<dbReference type="InterPro" id="IPR001304">
    <property type="entry name" value="C-type_lectin-like"/>
</dbReference>
<feature type="chain" id="PRO_5044561383" description="C-type lectin domain-containing protein" evidence="3">
    <location>
        <begin position="24"/>
        <end position="286"/>
    </location>
</feature>
<dbReference type="KEGG" id="mde:101888319"/>
<feature type="coiled-coil region" evidence="2">
    <location>
        <begin position="190"/>
        <end position="217"/>
    </location>
</feature>
<evidence type="ECO:0000259" key="4">
    <source>
        <dbReference type="PROSITE" id="PS50041"/>
    </source>
</evidence>
<sequence length="286" mass="33981">MDTFRAISSLILLIISIINFTNAVPQWYNGTDGRRYLVEGEQKYNWFQAFHECARRNLQLVEIESRQKNEILIAILKPLFGNSHNLWIGAIDEYNRQKNYNRPFYWHSSGKRMTFSYWSDSNPDNDRNDEHCVHMWASKPNYKWNDHHCDWPRLGFICEDHYLQAECSKVSEKKIEQITSVAETVVGEYYEQQEAQIDSLKKALDKIETEELHFKEQLNELLTQIEAETNTLLVKYRMEMNSMVDERNRVLHNTNLGLRSAIEVLTKKFSKKLETTKTDYRNILQE</sequence>
<dbReference type="EnsemblMetazoa" id="MDOA012723-RA">
    <property type="protein sequence ID" value="MDOA012723-PA"/>
    <property type="gene ID" value="MDOA012723"/>
</dbReference>
<dbReference type="PROSITE" id="PS50041">
    <property type="entry name" value="C_TYPE_LECTIN_2"/>
    <property type="match status" value="1"/>
</dbReference>
<feature type="signal peptide" evidence="3">
    <location>
        <begin position="1"/>
        <end position="23"/>
    </location>
</feature>
<dbReference type="VEuPathDB" id="VectorBase:MDOMA2_013250"/>
<feature type="domain" description="C-type lectin" evidence="4">
    <location>
        <begin position="31"/>
        <end position="150"/>
    </location>
</feature>
<dbReference type="PROSITE" id="PS00615">
    <property type="entry name" value="C_TYPE_LECTIN_1"/>
    <property type="match status" value="1"/>
</dbReference>
<dbReference type="Gene3D" id="3.10.100.10">
    <property type="entry name" value="Mannose-Binding Protein A, subunit A"/>
    <property type="match status" value="1"/>
</dbReference>
<keyword evidence="3" id="KW-0732">Signal</keyword>
<dbReference type="Pfam" id="PF00059">
    <property type="entry name" value="Lectin_C"/>
    <property type="match status" value="1"/>
</dbReference>
<dbReference type="InterPro" id="IPR016186">
    <property type="entry name" value="C-type_lectin-like/link_sf"/>
</dbReference>
<dbReference type="eggNOG" id="KOG4297">
    <property type="taxonomic scope" value="Eukaryota"/>
</dbReference>
<gene>
    <name evidence="5" type="primary">101888319</name>
</gene>
<dbReference type="InterPro" id="IPR016187">
    <property type="entry name" value="CTDL_fold"/>
</dbReference>
<dbReference type="RefSeq" id="XP_005187785.2">
    <property type="nucleotide sequence ID" value="XM_005187728.4"/>
</dbReference>
<evidence type="ECO:0000256" key="3">
    <source>
        <dbReference type="SAM" id="SignalP"/>
    </source>
</evidence>
<dbReference type="AlphaFoldDB" id="A0A1I8N8P0"/>
<dbReference type="CDD" id="cd00037">
    <property type="entry name" value="CLECT"/>
    <property type="match status" value="1"/>
</dbReference>
<keyword evidence="2" id="KW-0175">Coiled coil</keyword>
<dbReference type="VEuPathDB" id="VectorBase:MDOA012723"/>
<name>A0A1I8N8P0_MUSDO</name>
<dbReference type="PANTHER" id="PTHR22803">
    <property type="entry name" value="MANNOSE, PHOSPHOLIPASE, LECTIN RECEPTOR RELATED"/>
    <property type="match status" value="1"/>
</dbReference>
<organism evidence="5">
    <name type="scientific">Musca domestica</name>
    <name type="common">House fly</name>
    <dbReference type="NCBI Taxonomy" id="7370"/>
    <lineage>
        <taxon>Eukaryota</taxon>
        <taxon>Metazoa</taxon>
        <taxon>Ecdysozoa</taxon>
        <taxon>Arthropoda</taxon>
        <taxon>Hexapoda</taxon>
        <taxon>Insecta</taxon>
        <taxon>Pterygota</taxon>
        <taxon>Neoptera</taxon>
        <taxon>Endopterygota</taxon>
        <taxon>Diptera</taxon>
        <taxon>Brachycera</taxon>
        <taxon>Muscomorpha</taxon>
        <taxon>Muscoidea</taxon>
        <taxon>Muscidae</taxon>
        <taxon>Musca</taxon>
    </lineage>
</organism>